<dbReference type="SUPFAM" id="SSF46689">
    <property type="entry name" value="Homeodomain-like"/>
    <property type="match status" value="1"/>
</dbReference>
<evidence type="ECO:0000256" key="2">
    <source>
        <dbReference type="ARBA" id="ARBA00023125"/>
    </source>
</evidence>
<accession>A0A3S9ACZ2</accession>
<protein>
    <submittedName>
        <fullName evidence="7">TetR/AcrR family transcriptional regulator</fullName>
    </submittedName>
</protein>
<dbReference type="PANTHER" id="PTHR30055:SF151">
    <property type="entry name" value="TRANSCRIPTIONAL REGULATORY PROTEIN"/>
    <property type="match status" value="1"/>
</dbReference>
<dbReference type="PRINTS" id="PR00455">
    <property type="entry name" value="HTHTETR"/>
</dbReference>
<dbReference type="PROSITE" id="PS50977">
    <property type="entry name" value="HTH_TETR_2"/>
    <property type="match status" value="1"/>
</dbReference>
<evidence type="ECO:0000256" key="5">
    <source>
        <dbReference type="SAM" id="MobiDB-lite"/>
    </source>
</evidence>
<evidence type="ECO:0000259" key="6">
    <source>
        <dbReference type="PROSITE" id="PS50977"/>
    </source>
</evidence>
<dbReference type="Gene3D" id="1.10.357.10">
    <property type="entry name" value="Tetracycline Repressor, domain 2"/>
    <property type="match status" value="1"/>
</dbReference>
<dbReference type="EMBL" id="CP034437">
    <property type="protein sequence ID" value="AZN43612.1"/>
    <property type="molecule type" value="Genomic_DNA"/>
</dbReference>
<keyword evidence="3" id="KW-0804">Transcription</keyword>
<dbReference type="InterPro" id="IPR009057">
    <property type="entry name" value="Homeodomain-like_sf"/>
</dbReference>
<evidence type="ECO:0000256" key="3">
    <source>
        <dbReference type="ARBA" id="ARBA00023163"/>
    </source>
</evidence>
<dbReference type="Proteomes" id="UP000272528">
    <property type="component" value="Chromosome"/>
</dbReference>
<keyword evidence="2 4" id="KW-0238">DNA-binding</keyword>
<keyword evidence="1" id="KW-0805">Transcription regulation</keyword>
<evidence type="ECO:0000313" key="7">
    <source>
        <dbReference type="EMBL" id="AZN43612.1"/>
    </source>
</evidence>
<dbReference type="GO" id="GO:0003700">
    <property type="term" value="F:DNA-binding transcription factor activity"/>
    <property type="evidence" value="ECO:0007669"/>
    <property type="project" value="TreeGrafter"/>
</dbReference>
<sequence length="277" mass="30719">MRKENNADLTQNENVHTDSTADTDNDEVLQSLPNALAISWGYVKQQKRGPKGELSIKMIVDAAIAIADKDGLSAVSMNRVAQSLGYSAMSLYRYIQSKEDLILLMQEAVCAYDVLPSTGDEDWREGLREFVRVTASVFCEHPWFGDIPVSGVPMTPNHLRIVDWALRSLRNMPVNDFEKMSFVLLVSSYARSIGLIQRDLILAVRAGKSPEAFSGLSYTGALKQLVTAEAYPDLYPIVASGAYTGENEVENTVGNDFDFGLERILDGIQAFLDRKQQ</sequence>
<dbReference type="InterPro" id="IPR004111">
    <property type="entry name" value="Repressor_TetR_C"/>
</dbReference>
<dbReference type="PANTHER" id="PTHR30055">
    <property type="entry name" value="HTH-TYPE TRANSCRIPTIONAL REGULATOR RUTR"/>
    <property type="match status" value="1"/>
</dbReference>
<dbReference type="Pfam" id="PF02909">
    <property type="entry name" value="TetR_C_1"/>
    <property type="match status" value="1"/>
</dbReference>
<evidence type="ECO:0000256" key="1">
    <source>
        <dbReference type="ARBA" id="ARBA00023015"/>
    </source>
</evidence>
<dbReference type="GO" id="GO:0045892">
    <property type="term" value="P:negative regulation of DNA-templated transcription"/>
    <property type="evidence" value="ECO:0007669"/>
    <property type="project" value="InterPro"/>
</dbReference>
<dbReference type="Gene3D" id="1.10.10.60">
    <property type="entry name" value="Homeodomain-like"/>
    <property type="match status" value="1"/>
</dbReference>
<dbReference type="InterPro" id="IPR036271">
    <property type="entry name" value="Tet_transcr_reg_TetR-rel_C_sf"/>
</dbReference>
<evidence type="ECO:0000256" key="4">
    <source>
        <dbReference type="PROSITE-ProRule" id="PRU00335"/>
    </source>
</evidence>
<feature type="domain" description="HTH tetR-type" evidence="6">
    <location>
        <begin position="53"/>
        <end position="113"/>
    </location>
</feature>
<dbReference type="OrthoDB" id="2570341at2"/>
<evidence type="ECO:0000313" key="8">
    <source>
        <dbReference type="Proteomes" id="UP000272528"/>
    </source>
</evidence>
<gene>
    <name evidence="7" type="ORF">EJC50_08970</name>
</gene>
<dbReference type="Pfam" id="PF00440">
    <property type="entry name" value="TetR_N"/>
    <property type="match status" value="1"/>
</dbReference>
<organism evidence="7 8">
    <name type="scientific">Paenibacillus albus</name>
    <dbReference type="NCBI Taxonomy" id="2495582"/>
    <lineage>
        <taxon>Bacteria</taxon>
        <taxon>Bacillati</taxon>
        <taxon>Bacillota</taxon>
        <taxon>Bacilli</taxon>
        <taxon>Bacillales</taxon>
        <taxon>Paenibacillaceae</taxon>
        <taxon>Paenibacillus</taxon>
    </lineage>
</organism>
<proteinExistence type="predicted"/>
<dbReference type="AlphaFoldDB" id="A0A3S9ACZ2"/>
<feature type="DNA-binding region" description="H-T-H motif" evidence="4">
    <location>
        <begin position="76"/>
        <end position="95"/>
    </location>
</feature>
<dbReference type="SUPFAM" id="SSF48498">
    <property type="entry name" value="Tetracyclin repressor-like, C-terminal domain"/>
    <property type="match status" value="1"/>
</dbReference>
<feature type="region of interest" description="Disordered" evidence="5">
    <location>
        <begin position="1"/>
        <end position="25"/>
    </location>
</feature>
<dbReference type="InterPro" id="IPR050109">
    <property type="entry name" value="HTH-type_TetR-like_transc_reg"/>
</dbReference>
<name>A0A3S9ACZ2_9BACL</name>
<feature type="compositionally biased region" description="Polar residues" evidence="5">
    <location>
        <begin position="7"/>
        <end position="20"/>
    </location>
</feature>
<reference evidence="8" key="1">
    <citation type="submission" date="2018-12" db="EMBL/GenBank/DDBJ databases">
        <title>Genome sequence of Peanibacillus sp.</title>
        <authorList>
            <person name="Subramani G."/>
            <person name="Srinivasan S."/>
            <person name="Kim M.K."/>
        </authorList>
    </citation>
    <scope>NUCLEOTIDE SEQUENCE [LARGE SCALE GENOMIC DNA]</scope>
    <source>
        <strain evidence="8">18JY67-1</strain>
    </source>
</reference>
<keyword evidence="8" id="KW-1185">Reference proteome</keyword>
<dbReference type="GO" id="GO:0000976">
    <property type="term" value="F:transcription cis-regulatory region binding"/>
    <property type="evidence" value="ECO:0007669"/>
    <property type="project" value="TreeGrafter"/>
</dbReference>
<dbReference type="InterPro" id="IPR001647">
    <property type="entry name" value="HTH_TetR"/>
</dbReference>
<dbReference type="KEGG" id="palb:EJC50_08970"/>